<proteinExistence type="predicted"/>
<evidence type="ECO:0000256" key="8">
    <source>
        <dbReference type="ARBA" id="ARBA00023136"/>
    </source>
</evidence>
<dbReference type="GO" id="GO:0046872">
    <property type="term" value="F:metal ion binding"/>
    <property type="evidence" value="ECO:0007669"/>
    <property type="project" value="UniProtKB-KW"/>
</dbReference>
<evidence type="ECO:0000259" key="10">
    <source>
        <dbReference type="PROSITE" id="PS51379"/>
    </source>
</evidence>
<dbReference type="NCBIfam" id="TIGR02486">
    <property type="entry name" value="RDH"/>
    <property type="match status" value="1"/>
</dbReference>
<dbReference type="PROSITE" id="PS51379">
    <property type="entry name" value="4FE4S_FER_2"/>
    <property type="match status" value="1"/>
</dbReference>
<dbReference type="InterPro" id="IPR017896">
    <property type="entry name" value="4Fe4S_Fe-S-bd"/>
</dbReference>
<dbReference type="AlphaFoldDB" id="A0AAU8GA82"/>
<dbReference type="InterPro" id="IPR006311">
    <property type="entry name" value="TAT_signal"/>
</dbReference>
<protein>
    <submittedName>
        <fullName evidence="11">Reductive dehalogenase</fullName>
    </submittedName>
</protein>
<gene>
    <name evidence="11" type="ORF">ABV300_07585</name>
</gene>
<keyword evidence="6" id="KW-0408">Iron</keyword>
<accession>A0AAU8GA82</accession>
<dbReference type="NCBIfam" id="TIGR01409">
    <property type="entry name" value="TAT_signal_seq"/>
    <property type="match status" value="1"/>
</dbReference>
<dbReference type="EMBL" id="CP159307">
    <property type="protein sequence ID" value="XCH33006.1"/>
    <property type="molecule type" value="Genomic_DNA"/>
</dbReference>
<keyword evidence="7" id="KW-0411">Iron-sulfur</keyword>
<evidence type="ECO:0000256" key="6">
    <source>
        <dbReference type="ARBA" id="ARBA00023004"/>
    </source>
</evidence>
<evidence type="ECO:0000256" key="2">
    <source>
        <dbReference type="ARBA" id="ARBA00022475"/>
    </source>
</evidence>
<dbReference type="GO" id="GO:0051539">
    <property type="term" value="F:4 iron, 4 sulfur cluster binding"/>
    <property type="evidence" value="ECO:0007669"/>
    <property type="project" value="UniProtKB-KW"/>
</dbReference>
<evidence type="ECO:0000256" key="5">
    <source>
        <dbReference type="ARBA" id="ARBA00022729"/>
    </source>
</evidence>
<evidence type="ECO:0000313" key="11">
    <source>
        <dbReference type="EMBL" id="XCH33006.1"/>
    </source>
</evidence>
<dbReference type="RefSeq" id="WP_353714263.1">
    <property type="nucleotide sequence ID" value="NZ_CP159307.1"/>
</dbReference>
<dbReference type="PROSITE" id="PS51318">
    <property type="entry name" value="TAT"/>
    <property type="match status" value="1"/>
</dbReference>
<organism evidence="11">
    <name type="scientific">Dehalogenimonas sp. 4OHTPN</name>
    <dbReference type="NCBI Taxonomy" id="3166643"/>
    <lineage>
        <taxon>Bacteria</taxon>
        <taxon>Bacillati</taxon>
        <taxon>Chloroflexota</taxon>
        <taxon>Dehalococcoidia</taxon>
        <taxon>Dehalococcoidales</taxon>
        <taxon>Dehalococcoidaceae</taxon>
        <taxon>Dehalogenimonas</taxon>
    </lineage>
</organism>
<dbReference type="GO" id="GO:0005886">
    <property type="term" value="C:plasma membrane"/>
    <property type="evidence" value="ECO:0007669"/>
    <property type="project" value="UniProtKB-SubCell"/>
</dbReference>
<dbReference type="InterPro" id="IPR017900">
    <property type="entry name" value="4Fe4S_Fe_S_CS"/>
</dbReference>
<keyword evidence="2" id="KW-1003">Cell membrane</keyword>
<evidence type="ECO:0000256" key="4">
    <source>
        <dbReference type="ARBA" id="ARBA00022723"/>
    </source>
</evidence>
<evidence type="ECO:0000256" key="9">
    <source>
        <dbReference type="ARBA" id="ARBA00029374"/>
    </source>
</evidence>
<dbReference type="InterPro" id="IPR019546">
    <property type="entry name" value="TAT_signal_bac_arc"/>
</dbReference>
<keyword evidence="4" id="KW-0479">Metal-binding</keyword>
<dbReference type="InterPro" id="IPR012832">
    <property type="entry name" value="RDH"/>
</dbReference>
<name>A0AAU8GA82_9CHLR</name>
<keyword evidence="5" id="KW-0732">Signal</keyword>
<dbReference type="PROSITE" id="PS00198">
    <property type="entry name" value="4FE4S_FER_1"/>
    <property type="match status" value="1"/>
</dbReference>
<dbReference type="InterPro" id="IPR028894">
    <property type="entry name" value="RDH_dom"/>
</dbReference>
<evidence type="ECO:0000256" key="3">
    <source>
        <dbReference type="ARBA" id="ARBA00022485"/>
    </source>
</evidence>
<sequence length="518" mass="57256">MKGFHSTVSRRDFMKSLSLIGAGLGAAAAVSPAFHDLDEATSSIPAVHPWPWWVKETDYDVTSVEIDWSKITRWDSRHILQCSWQGSKELDAWVDLRDGAGTAARLIKERDDRKLTGLKSGDPWYDIRNYALSAGRWKATVSNADYFLGTKVTTPAERGVPNWTGTPEEASMMLKVAATMYGASDVAIIELDSNTSKNMIFSYEFRDGKPYVFEDVDLAYETGEADVNGRPAKDGKRVIPNKAKWVIQYSFDESEEWLGRFGEEGGMRYQTGQHAQPCIQRFIKSLGYQAIGPMNYTNNMSENIGMAILGGSSELGRNNLAISPRFGAVQGQCSSIITDLPLAPTKPIDAGIHRFCYTCLKCAENCPGGALSRNGEGPSGALIKEPTWEGVAPSHRWTGRTAFEAKTPNVFRQQAGINETAFYKHWWYSVPDCYPGIYDQCGSFGCCVSCPFSGGSKSGVHMLVKAAASTTSLLNPLFRSLDDTFYGKEGRIRRTPEQLNAFWEGKVPLYRFGTDSTL</sequence>
<reference evidence="11" key="1">
    <citation type="submission" date="2024-06" db="EMBL/GenBank/DDBJ databases">
        <title>A Novel Isolate, Dehalogenimonas sp. Strain 4OHTPN, Dechlorinates Aromatic 4 Hydroxy chlorothalonil by a Novel Reductive Dehalogenase.</title>
        <authorList>
            <person name="Liu G."/>
        </authorList>
    </citation>
    <scope>NUCLEOTIDE SEQUENCE</scope>
    <source>
        <strain evidence="11">4OHTPN</strain>
    </source>
</reference>
<dbReference type="Pfam" id="PF13486">
    <property type="entry name" value="Dehalogenase"/>
    <property type="match status" value="1"/>
</dbReference>
<evidence type="ECO:0000256" key="7">
    <source>
        <dbReference type="ARBA" id="ARBA00023014"/>
    </source>
</evidence>
<feature type="domain" description="4Fe-4S ferredoxin-type" evidence="10">
    <location>
        <begin position="344"/>
        <end position="376"/>
    </location>
</feature>
<comment type="subcellular location">
    <subcellularLocation>
        <location evidence="1">Cell membrane</location>
    </subcellularLocation>
</comment>
<keyword evidence="8" id="KW-0472">Membrane</keyword>
<comment type="cofactor">
    <cofactor evidence="9">
        <name>corrinoid</name>
        <dbReference type="ChEBI" id="CHEBI:33913"/>
    </cofactor>
</comment>
<keyword evidence="3" id="KW-0004">4Fe-4S</keyword>
<evidence type="ECO:0000256" key="1">
    <source>
        <dbReference type="ARBA" id="ARBA00004236"/>
    </source>
</evidence>